<dbReference type="EMBL" id="JAAVTX010000005">
    <property type="protein sequence ID" value="NKE46822.1"/>
    <property type="molecule type" value="Genomic_DNA"/>
</dbReference>
<dbReference type="Pfam" id="PF15916">
    <property type="entry name" value="DUF4743"/>
    <property type="match status" value="1"/>
</dbReference>
<accession>A0ABX1F3E3</accession>
<reference evidence="2 3" key="1">
    <citation type="submission" date="2020-03" db="EMBL/GenBank/DDBJ databases">
        <title>Roseomonas selenitidurans sp. nov. isolated from soil.</title>
        <authorList>
            <person name="Liu H."/>
        </authorList>
    </citation>
    <scope>NUCLEOTIDE SEQUENCE [LARGE SCALE GENOMIC DNA]</scope>
    <source>
        <strain evidence="2 3">JCM 15073</strain>
    </source>
</reference>
<organism evidence="2 3">
    <name type="scientific">Falsiroseomonas frigidaquae</name>
    <dbReference type="NCBI Taxonomy" id="487318"/>
    <lineage>
        <taxon>Bacteria</taxon>
        <taxon>Pseudomonadati</taxon>
        <taxon>Pseudomonadota</taxon>
        <taxon>Alphaproteobacteria</taxon>
        <taxon>Acetobacterales</taxon>
        <taxon>Roseomonadaceae</taxon>
        <taxon>Falsiroseomonas</taxon>
    </lineage>
</organism>
<dbReference type="SUPFAM" id="SSF55811">
    <property type="entry name" value="Nudix"/>
    <property type="match status" value="1"/>
</dbReference>
<sequence length="295" mass="32004">MTPANPISNPNWAAFERHIAACNNIASPAHLIRFRIGEDQVGWVGVALARALAFYPRDFHFDARGVALSSRLRAPGAPSQALALVARGLAGRGHLTLRQEDFDVRADPDGPVLAQLDRGAMPAFGIMSQGVHVNGYVRRADGLHVWVGWRSRHKAVAPGQLDNLVAGGIPAGLSVPETLVKEAGEEASLPPELAAQARLVGRVSYVMATPEGLRRDVLHCHDLELPEGFVPRPHDDEVERFELWPAAQLLAEVRDRDRVKFNVNLVLIDFFLRHGLLDAAAPEAAALRAGLDQVA</sequence>
<feature type="domain" description="Nudix hydrolase" evidence="1">
    <location>
        <begin position="128"/>
        <end position="266"/>
    </location>
</feature>
<name>A0ABX1F3E3_9PROT</name>
<dbReference type="CDD" id="cd03676">
    <property type="entry name" value="NUDIX_Tnr3_like"/>
    <property type="match status" value="1"/>
</dbReference>
<keyword evidence="3" id="KW-1185">Reference proteome</keyword>
<dbReference type="PANTHER" id="PTHR13622:SF8">
    <property type="entry name" value="THIAMIN PYROPHOSPHOKINASE 1"/>
    <property type="match status" value="1"/>
</dbReference>
<dbReference type="Proteomes" id="UP000765160">
    <property type="component" value="Unassembled WGS sequence"/>
</dbReference>
<dbReference type="Pfam" id="PF00293">
    <property type="entry name" value="NUDIX"/>
    <property type="match status" value="1"/>
</dbReference>
<dbReference type="InterPro" id="IPR015797">
    <property type="entry name" value="NUDIX_hydrolase-like_dom_sf"/>
</dbReference>
<comment type="caution">
    <text evidence="2">The sequence shown here is derived from an EMBL/GenBank/DDBJ whole genome shotgun (WGS) entry which is preliminary data.</text>
</comment>
<proteinExistence type="predicted"/>
<dbReference type="PROSITE" id="PS51462">
    <property type="entry name" value="NUDIX"/>
    <property type="match status" value="1"/>
</dbReference>
<evidence type="ECO:0000313" key="3">
    <source>
        <dbReference type="Proteomes" id="UP000765160"/>
    </source>
</evidence>
<protein>
    <submittedName>
        <fullName evidence="2">DUF4743 domain-containing protein</fullName>
    </submittedName>
</protein>
<evidence type="ECO:0000313" key="2">
    <source>
        <dbReference type="EMBL" id="NKE46822.1"/>
    </source>
</evidence>
<dbReference type="InterPro" id="IPR000086">
    <property type="entry name" value="NUDIX_hydrolase_dom"/>
</dbReference>
<gene>
    <name evidence="2" type="ORF">HB662_18725</name>
</gene>
<dbReference type="Gene3D" id="3.90.79.10">
    <property type="entry name" value="Nucleoside Triphosphate Pyrophosphohydrolase"/>
    <property type="match status" value="1"/>
</dbReference>
<dbReference type="RefSeq" id="WP_168051469.1">
    <property type="nucleotide sequence ID" value="NZ_JAATJR010000005.1"/>
</dbReference>
<evidence type="ECO:0000259" key="1">
    <source>
        <dbReference type="PROSITE" id="PS51462"/>
    </source>
</evidence>
<dbReference type="PANTHER" id="PTHR13622">
    <property type="entry name" value="THIAMIN PYROPHOSPHOKINASE"/>
    <property type="match status" value="1"/>
</dbReference>
<dbReference type="InterPro" id="IPR031804">
    <property type="entry name" value="DUF4743"/>
</dbReference>